<proteinExistence type="predicted"/>
<dbReference type="Proteomes" id="UP001195196">
    <property type="component" value="Unassembled WGS sequence"/>
</dbReference>
<feature type="domain" description="DUF559" evidence="1">
    <location>
        <begin position="190"/>
        <end position="285"/>
    </location>
</feature>
<dbReference type="RefSeq" id="WP_182372970.1">
    <property type="nucleotide sequence ID" value="NZ_CP059694.1"/>
</dbReference>
<sequence>MPQDLRAMIAAHDGVFSTAQLRECGVTNDAARHQVARGQWVRVSRGIFRVADRLVDARMAARLGVLAAGPGAALGSGSAAWWHGLVSSPPDVVAVIAPRGRHGDPIDGVKVWHRTLDSRDLTEVDGLAVTSCELTVLDAAVDVGVNVMDSALLKKRVTLTDLDAVQRRNAGRRGSPRARAMLEAMSSGARSEAERITVRLLRSSRLGGWKTNVPVCGYVLDIAFEAERVDVEIDGMAFHSDAKAFQHDRTRQNVLVANGWTVLRFTWRDVTTRPNWVLAQIRAALRPRSVENKDA</sequence>
<dbReference type="EMBL" id="JAFFGU010000001">
    <property type="protein sequence ID" value="MBM7276796.1"/>
    <property type="molecule type" value="Genomic_DNA"/>
</dbReference>
<dbReference type="Pfam" id="PF13338">
    <property type="entry name" value="AbiEi_4"/>
    <property type="match status" value="1"/>
</dbReference>
<dbReference type="PANTHER" id="PTHR38590">
    <property type="entry name" value="BLL0828 PROTEIN"/>
    <property type="match status" value="1"/>
</dbReference>
<dbReference type="PANTHER" id="PTHR38590:SF1">
    <property type="entry name" value="BLL0828 PROTEIN"/>
    <property type="match status" value="1"/>
</dbReference>
<dbReference type="InterPro" id="IPR007569">
    <property type="entry name" value="DUF559"/>
</dbReference>
<evidence type="ECO:0000259" key="2">
    <source>
        <dbReference type="Pfam" id="PF13338"/>
    </source>
</evidence>
<dbReference type="Pfam" id="PF04480">
    <property type="entry name" value="DUF559"/>
    <property type="match status" value="1"/>
</dbReference>
<protein>
    <submittedName>
        <fullName evidence="3">DUF559 domain-containing protein</fullName>
    </submittedName>
</protein>
<dbReference type="InterPro" id="IPR047216">
    <property type="entry name" value="Endonuclease_DUF559_bact"/>
</dbReference>
<dbReference type="InterPro" id="IPR025159">
    <property type="entry name" value="AbiEi_N"/>
</dbReference>
<dbReference type="SUPFAM" id="SSF52980">
    <property type="entry name" value="Restriction endonuclease-like"/>
    <property type="match status" value="1"/>
</dbReference>
<gene>
    <name evidence="3" type="ORF">JTZ10_03405</name>
</gene>
<dbReference type="InterPro" id="IPR011335">
    <property type="entry name" value="Restrct_endonuc-II-like"/>
</dbReference>
<evidence type="ECO:0000259" key="1">
    <source>
        <dbReference type="Pfam" id="PF04480"/>
    </source>
</evidence>
<evidence type="ECO:0000313" key="4">
    <source>
        <dbReference type="Proteomes" id="UP001195196"/>
    </source>
</evidence>
<name>A0AAW4G0U4_GORRU</name>
<dbReference type="Gene3D" id="3.40.960.10">
    <property type="entry name" value="VSR Endonuclease"/>
    <property type="match status" value="1"/>
</dbReference>
<organism evidence="3 4">
    <name type="scientific">Gordonia rubripertincta</name>
    <name type="common">Rhodococcus corallinus</name>
    <dbReference type="NCBI Taxonomy" id="36822"/>
    <lineage>
        <taxon>Bacteria</taxon>
        <taxon>Bacillati</taxon>
        <taxon>Actinomycetota</taxon>
        <taxon>Actinomycetes</taxon>
        <taxon>Mycobacteriales</taxon>
        <taxon>Gordoniaceae</taxon>
        <taxon>Gordonia</taxon>
    </lineage>
</organism>
<comment type="caution">
    <text evidence="3">The sequence shown here is derived from an EMBL/GenBank/DDBJ whole genome shotgun (WGS) entry which is preliminary data.</text>
</comment>
<dbReference type="AlphaFoldDB" id="A0AAW4G0U4"/>
<evidence type="ECO:0000313" key="3">
    <source>
        <dbReference type="EMBL" id="MBM7276796.1"/>
    </source>
</evidence>
<feature type="domain" description="AbiEi antitoxin N-terminal" evidence="2">
    <location>
        <begin position="5"/>
        <end position="51"/>
    </location>
</feature>
<reference evidence="3" key="1">
    <citation type="submission" date="2021-02" db="EMBL/GenBank/DDBJ databases">
        <title>Taxonomy, biology and ecology of Rhodococcus bacteria occurring in California pistachio and other woody hosts as revealed by genome sequence analyses.</title>
        <authorList>
            <person name="Riely B."/>
            <person name="Gai Y."/>
        </authorList>
    </citation>
    <scope>NUCLEOTIDE SEQUENCE</scope>
    <source>
        <strain evidence="3">BP-295</strain>
    </source>
</reference>
<accession>A0AAW4G0U4</accession>